<keyword evidence="2" id="KW-0805">Transcription regulation</keyword>
<dbReference type="InterPro" id="IPR000014">
    <property type="entry name" value="PAS"/>
</dbReference>
<dbReference type="OrthoDB" id="411251at2759"/>
<name>A0A9P6RI65_9FUNG</name>
<evidence type="ECO:0000259" key="7">
    <source>
        <dbReference type="PROSITE" id="PS50112"/>
    </source>
</evidence>
<sequence length="430" mass="48590">MFQYDNFISFHDLTPEGRFLWLSPTVYNVLGYTPDELVGIAAYDLVNAEDIVQARVSHKENLLNDLVASQTTLRFRAKDGHYVLCVSVHSLCYDFLVGCVTVVHSDSGTYRQLRSHSAAMTQLVGSKKEEFERIKRHHKAFTSNRWDAHGMEPELRVCMILNRFSRNLTIMYASSACERVFHIDPDHIIGKPILLFIRADDLASFVEQMDMITASTAIMHMRFWFQSSRFRQEIPCEAMMFGAADGIVAVMRRCRPFVRRRFIESRHHYQTLAVAATSAYNSKNRSQNSSWTSTSSSSPSSASSSASHLSMSRISRIRIRDLDQSSNDNNSSDDNYNSNNGGGGGEISSAHITRSKTRPLAVPKDDPLLIKDGLELPERFSVKVYNVQDFVEEQDGDDDSGDDIDDCGIDSDSRSNTRQEFDIDMNLSVN</sequence>
<evidence type="ECO:0000313" key="9">
    <source>
        <dbReference type="Proteomes" id="UP000738325"/>
    </source>
</evidence>
<dbReference type="GO" id="GO:0005634">
    <property type="term" value="C:nucleus"/>
    <property type="evidence" value="ECO:0007669"/>
    <property type="project" value="UniProtKB-SubCell"/>
</dbReference>
<feature type="region of interest" description="Disordered" evidence="6">
    <location>
        <begin position="284"/>
        <end position="365"/>
    </location>
</feature>
<feature type="region of interest" description="Disordered" evidence="6">
    <location>
        <begin position="391"/>
        <end position="430"/>
    </location>
</feature>
<evidence type="ECO:0000256" key="1">
    <source>
        <dbReference type="ARBA" id="ARBA00004123"/>
    </source>
</evidence>
<gene>
    <name evidence="8" type="ORF">BGZ99_005749</name>
</gene>
<keyword evidence="9" id="KW-1185">Reference proteome</keyword>
<dbReference type="InterPro" id="IPR035965">
    <property type="entry name" value="PAS-like_dom_sf"/>
</dbReference>
<evidence type="ECO:0000256" key="2">
    <source>
        <dbReference type="ARBA" id="ARBA00023015"/>
    </source>
</evidence>
<keyword evidence="5" id="KW-0539">Nucleus</keyword>
<evidence type="ECO:0000313" key="8">
    <source>
        <dbReference type="EMBL" id="KAG0318304.1"/>
    </source>
</evidence>
<feature type="compositionally biased region" description="Basic and acidic residues" evidence="6">
    <location>
        <begin position="411"/>
        <end position="421"/>
    </location>
</feature>
<dbReference type="Pfam" id="PF08447">
    <property type="entry name" value="PAS_3"/>
    <property type="match status" value="1"/>
</dbReference>
<dbReference type="GO" id="GO:0000977">
    <property type="term" value="F:RNA polymerase II transcription regulatory region sequence-specific DNA binding"/>
    <property type="evidence" value="ECO:0007669"/>
    <property type="project" value="TreeGrafter"/>
</dbReference>
<evidence type="ECO:0000256" key="6">
    <source>
        <dbReference type="SAM" id="MobiDB-lite"/>
    </source>
</evidence>
<evidence type="ECO:0000256" key="3">
    <source>
        <dbReference type="ARBA" id="ARBA00023125"/>
    </source>
</evidence>
<dbReference type="Pfam" id="PF13426">
    <property type="entry name" value="PAS_9"/>
    <property type="match status" value="1"/>
</dbReference>
<feature type="compositionally biased region" description="Acidic residues" evidence="6">
    <location>
        <begin position="391"/>
        <end position="409"/>
    </location>
</feature>
<dbReference type="GO" id="GO:0000981">
    <property type="term" value="F:DNA-binding transcription factor activity, RNA polymerase II-specific"/>
    <property type="evidence" value="ECO:0007669"/>
    <property type="project" value="TreeGrafter"/>
</dbReference>
<accession>A0A9P6RI65</accession>
<dbReference type="PANTHER" id="PTHR23043">
    <property type="entry name" value="HYPOXIA-INDUCIBLE FACTOR 1 ALPHA"/>
    <property type="match status" value="1"/>
</dbReference>
<keyword evidence="3" id="KW-0238">DNA-binding</keyword>
<reference evidence="8" key="1">
    <citation type="journal article" date="2020" name="Fungal Divers.">
        <title>Resolving the Mortierellaceae phylogeny through synthesis of multi-gene phylogenetics and phylogenomics.</title>
        <authorList>
            <person name="Vandepol N."/>
            <person name="Liber J."/>
            <person name="Desiro A."/>
            <person name="Na H."/>
            <person name="Kennedy M."/>
            <person name="Barry K."/>
            <person name="Grigoriev I.V."/>
            <person name="Miller A.N."/>
            <person name="O'Donnell K."/>
            <person name="Stajich J.E."/>
            <person name="Bonito G."/>
        </authorList>
    </citation>
    <scope>NUCLEOTIDE SEQUENCE</scope>
    <source>
        <strain evidence="8">REB-010B</strain>
    </source>
</reference>
<keyword evidence="4" id="KW-0804">Transcription</keyword>
<dbReference type="EMBL" id="JAAAIP010000379">
    <property type="protein sequence ID" value="KAG0318304.1"/>
    <property type="molecule type" value="Genomic_DNA"/>
</dbReference>
<dbReference type="InterPro" id="IPR013655">
    <property type="entry name" value="PAS_fold_3"/>
</dbReference>
<evidence type="ECO:0000256" key="5">
    <source>
        <dbReference type="ARBA" id="ARBA00023242"/>
    </source>
</evidence>
<comment type="subcellular location">
    <subcellularLocation>
        <location evidence="1">Nucleus</location>
    </subcellularLocation>
</comment>
<dbReference type="Gene3D" id="3.30.450.20">
    <property type="entry name" value="PAS domain"/>
    <property type="match status" value="2"/>
</dbReference>
<dbReference type="PANTHER" id="PTHR23043:SF17">
    <property type="entry name" value="PROTEIN SIMILAR"/>
    <property type="match status" value="1"/>
</dbReference>
<dbReference type="SUPFAM" id="SSF55785">
    <property type="entry name" value="PYP-like sensor domain (PAS domain)"/>
    <property type="match status" value="2"/>
</dbReference>
<comment type="caution">
    <text evidence="8">The sequence shown here is derived from an EMBL/GenBank/DDBJ whole genome shotgun (WGS) entry which is preliminary data.</text>
</comment>
<dbReference type="PROSITE" id="PS50112">
    <property type="entry name" value="PAS"/>
    <property type="match status" value="1"/>
</dbReference>
<feature type="compositionally biased region" description="Low complexity" evidence="6">
    <location>
        <begin position="325"/>
        <end position="339"/>
    </location>
</feature>
<dbReference type="AlphaFoldDB" id="A0A9P6RI65"/>
<dbReference type="CDD" id="cd00130">
    <property type="entry name" value="PAS"/>
    <property type="match status" value="2"/>
</dbReference>
<feature type="compositionally biased region" description="Low complexity" evidence="6">
    <location>
        <begin position="286"/>
        <end position="314"/>
    </location>
</feature>
<protein>
    <recommendedName>
        <fullName evidence="7">PAS domain-containing protein</fullName>
    </recommendedName>
</protein>
<proteinExistence type="predicted"/>
<dbReference type="Proteomes" id="UP000738325">
    <property type="component" value="Unassembled WGS sequence"/>
</dbReference>
<evidence type="ECO:0000256" key="4">
    <source>
        <dbReference type="ARBA" id="ARBA00023163"/>
    </source>
</evidence>
<dbReference type="SMART" id="SM00091">
    <property type="entry name" value="PAS"/>
    <property type="match status" value="2"/>
</dbReference>
<feature type="domain" description="PAS" evidence="7">
    <location>
        <begin position="16"/>
        <end position="50"/>
    </location>
</feature>
<organism evidence="8 9">
    <name type="scientific">Dissophora globulifera</name>
    <dbReference type="NCBI Taxonomy" id="979702"/>
    <lineage>
        <taxon>Eukaryota</taxon>
        <taxon>Fungi</taxon>
        <taxon>Fungi incertae sedis</taxon>
        <taxon>Mucoromycota</taxon>
        <taxon>Mortierellomycotina</taxon>
        <taxon>Mortierellomycetes</taxon>
        <taxon>Mortierellales</taxon>
        <taxon>Mortierellaceae</taxon>
        <taxon>Dissophora</taxon>
    </lineage>
</organism>